<dbReference type="PANTHER" id="PTHR33204:SF39">
    <property type="entry name" value="TRANSCRIPTIONAL REGULATORY PROTEIN"/>
    <property type="match status" value="1"/>
</dbReference>
<dbReference type="PROSITE" id="PS51118">
    <property type="entry name" value="HTH_HXLR"/>
    <property type="match status" value="1"/>
</dbReference>
<dbReference type="InterPro" id="IPR002577">
    <property type="entry name" value="HTH_HxlR"/>
</dbReference>
<protein>
    <submittedName>
        <fullName evidence="5">Putative HTH-type transcriptional regulator YybR</fullName>
    </submittedName>
</protein>
<evidence type="ECO:0000256" key="2">
    <source>
        <dbReference type="ARBA" id="ARBA00023125"/>
    </source>
</evidence>
<dbReference type="SUPFAM" id="SSF46785">
    <property type="entry name" value="Winged helix' DNA-binding domain"/>
    <property type="match status" value="1"/>
</dbReference>
<dbReference type="Pfam" id="PF01638">
    <property type="entry name" value="HxlR"/>
    <property type="match status" value="1"/>
</dbReference>
<proteinExistence type="predicted"/>
<dbReference type="GO" id="GO:0003677">
    <property type="term" value="F:DNA binding"/>
    <property type="evidence" value="ECO:0007669"/>
    <property type="project" value="UniProtKB-KW"/>
</dbReference>
<evidence type="ECO:0000256" key="3">
    <source>
        <dbReference type="ARBA" id="ARBA00023163"/>
    </source>
</evidence>
<reference evidence="5 6" key="1">
    <citation type="submission" date="2015-12" db="EMBL/GenBank/DDBJ databases">
        <title>Genome sequence of the marine Rhodobacteraceae strain O3.65, Candidatus Tritonibacter horizontis.</title>
        <authorList>
            <person name="Poehlein A."/>
            <person name="Giebel H.A."/>
            <person name="Voget S."/>
            <person name="Brinkhoff T."/>
        </authorList>
    </citation>
    <scope>NUCLEOTIDE SEQUENCE [LARGE SCALE GENOMIC DNA]</scope>
    <source>
        <strain evidence="5 6">O3.65</strain>
    </source>
</reference>
<evidence type="ECO:0000313" key="5">
    <source>
        <dbReference type="EMBL" id="KUP93209.1"/>
    </source>
</evidence>
<organism evidence="5 6">
    <name type="scientific">Tritonibacter horizontis</name>
    <dbReference type="NCBI Taxonomy" id="1768241"/>
    <lineage>
        <taxon>Bacteria</taxon>
        <taxon>Pseudomonadati</taxon>
        <taxon>Pseudomonadota</taxon>
        <taxon>Alphaproteobacteria</taxon>
        <taxon>Rhodobacterales</taxon>
        <taxon>Paracoccaceae</taxon>
        <taxon>Tritonibacter</taxon>
    </lineage>
</organism>
<sequence>MGTAKNDTLCMPAIQFPRDCPSRQLIELLADKWKLLLVHCLADGERRNGELKRAAEGISQKMLTQTLRALERDGFVSRRDYGEVPPRVGYTLTQLGESLRKELLRLSDWGLRHFDEIAKARSDFIRSEPLGTPR</sequence>
<keyword evidence="3" id="KW-0804">Transcription</keyword>
<dbReference type="Gene3D" id="1.10.10.10">
    <property type="entry name" value="Winged helix-like DNA-binding domain superfamily/Winged helix DNA-binding domain"/>
    <property type="match status" value="1"/>
</dbReference>
<comment type="caution">
    <text evidence="5">The sequence shown here is derived from an EMBL/GenBank/DDBJ whole genome shotgun (WGS) entry which is preliminary data.</text>
</comment>
<feature type="domain" description="HTH hxlR-type" evidence="4">
    <location>
        <begin position="20"/>
        <end position="118"/>
    </location>
</feature>
<dbReference type="RefSeq" id="WP_332307214.1">
    <property type="nucleotide sequence ID" value="NZ_LPUY01000057.1"/>
</dbReference>
<keyword evidence="2" id="KW-0238">DNA-binding</keyword>
<dbReference type="Proteomes" id="UP000068382">
    <property type="component" value="Unassembled WGS sequence"/>
</dbReference>
<dbReference type="EMBL" id="LPUY01000057">
    <property type="protein sequence ID" value="KUP93209.1"/>
    <property type="molecule type" value="Genomic_DNA"/>
</dbReference>
<evidence type="ECO:0000256" key="1">
    <source>
        <dbReference type="ARBA" id="ARBA00023015"/>
    </source>
</evidence>
<keyword evidence="6" id="KW-1185">Reference proteome</keyword>
<evidence type="ECO:0000313" key="6">
    <source>
        <dbReference type="Proteomes" id="UP000068382"/>
    </source>
</evidence>
<dbReference type="PATRIC" id="fig|1768241.3.peg.2021"/>
<gene>
    <name evidence="5" type="primary">yybR_1</name>
    <name evidence="5" type="ORF">TRIHO_19260</name>
</gene>
<keyword evidence="1" id="KW-0805">Transcription regulation</keyword>
<dbReference type="PANTHER" id="PTHR33204">
    <property type="entry name" value="TRANSCRIPTIONAL REGULATOR, MARR FAMILY"/>
    <property type="match status" value="1"/>
</dbReference>
<dbReference type="InterPro" id="IPR036388">
    <property type="entry name" value="WH-like_DNA-bd_sf"/>
</dbReference>
<name>A0A132BXS7_9RHOB</name>
<evidence type="ECO:0000259" key="4">
    <source>
        <dbReference type="PROSITE" id="PS51118"/>
    </source>
</evidence>
<dbReference type="AlphaFoldDB" id="A0A132BXS7"/>
<dbReference type="InterPro" id="IPR036390">
    <property type="entry name" value="WH_DNA-bd_sf"/>
</dbReference>
<accession>A0A132BXS7</accession>